<evidence type="ECO:0000256" key="4">
    <source>
        <dbReference type="ARBA" id="ARBA00023163"/>
    </source>
</evidence>
<dbReference type="SUPFAM" id="SSF88659">
    <property type="entry name" value="Sigma3 and sigma4 domains of RNA polymerase sigma factors"/>
    <property type="match status" value="1"/>
</dbReference>
<name>A0A953LBU5_9BACT</name>
<keyword evidence="3" id="KW-0731">Sigma factor</keyword>
<evidence type="ECO:0000313" key="7">
    <source>
        <dbReference type="EMBL" id="MBY5960133.1"/>
    </source>
</evidence>
<dbReference type="GO" id="GO:0016987">
    <property type="term" value="F:sigma factor activity"/>
    <property type="evidence" value="ECO:0007669"/>
    <property type="project" value="UniProtKB-KW"/>
</dbReference>
<comment type="caution">
    <text evidence="7">The sequence shown here is derived from an EMBL/GenBank/DDBJ whole genome shotgun (WGS) entry which is preliminary data.</text>
</comment>
<dbReference type="InterPro" id="IPR013324">
    <property type="entry name" value="RNA_pol_sigma_r3/r4-like"/>
</dbReference>
<organism evidence="7 8">
    <name type="scientific">Membranihabitans marinus</name>
    <dbReference type="NCBI Taxonomy" id="1227546"/>
    <lineage>
        <taxon>Bacteria</taxon>
        <taxon>Pseudomonadati</taxon>
        <taxon>Bacteroidota</taxon>
        <taxon>Saprospiria</taxon>
        <taxon>Saprospirales</taxon>
        <taxon>Saprospiraceae</taxon>
        <taxon>Membranihabitans</taxon>
    </lineage>
</organism>
<dbReference type="InterPro" id="IPR039425">
    <property type="entry name" value="RNA_pol_sigma-70-like"/>
</dbReference>
<protein>
    <submittedName>
        <fullName evidence="7">Sigma-70 family RNA polymerase sigma factor</fullName>
    </submittedName>
</protein>
<evidence type="ECO:0000256" key="1">
    <source>
        <dbReference type="ARBA" id="ARBA00010641"/>
    </source>
</evidence>
<dbReference type="PANTHER" id="PTHR43133:SF46">
    <property type="entry name" value="RNA POLYMERASE SIGMA-70 FACTOR ECF SUBFAMILY"/>
    <property type="match status" value="1"/>
</dbReference>
<proteinExistence type="inferred from homology"/>
<evidence type="ECO:0000256" key="3">
    <source>
        <dbReference type="ARBA" id="ARBA00023082"/>
    </source>
</evidence>
<dbReference type="RefSeq" id="WP_222581683.1">
    <property type="nucleotide sequence ID" value="NZ_JAHVHU010000024.1"/>
</dbReference>
<dbReference type="AlphaFoldDB" id="A0A953LBU5"/>
<gene>
    <name evidence="7" type="ORF">KUV50_18415</name>
</gene>
<feature type="domain" description="RNA polymerase sigma-70 region 2" evidence="5">
    <location>
        <begin position="27"/>
        <end position="88"/>
    </location>
</feature>
<dbReference type="Gene3D" id="1.10.10.10">
    <property type="entry name" value="Winged helix-like DNA-binding domain superfamily/Winged helix DNA-binding domain"/>
    <property type="match status" value="1"/>
</dbReference>
<comment type="similarity">
    <text evidence="1">Belongs to the sigma-70 factor family. ECF subfamily.</text>
</comment>
<dbReference type="Gene3D" id="1.10.1740.10">
    <property type="match status" value="1"/>
</dbReference>
<dbReference type="GO" id="GO:0003677">
    <property type="term" value="F:DNA binding"/>
    <property type="evidence" value="ECO:0007669"/>
    <property type="project" value="InterPro"/>
</dbReference>
<dbReference type="InterPro" id="IPR036388">
    <property type="entry name" value="WH-like_DNA-bd_sf"/>
</dbReference>
<dbReference type="InterPro" id="IPR007627">
    <property type="entry name" value="RNA_pol_sigma70_r2"/>
</dbReference>
<dbReference type="NCBIfam" id="TIGR02937">
    <property type="entry name" value="sigma70-ECF"/>
    <property type="match status" value="1"/>
</dbReference>
<dbReference type="EMBL" id="JAHVHU010000024">
    <property type="protein sequence ID" value="MBY5960133.1"/>
    <property type="molecule type" value="Genomic_DNA"/>
</dbReference>
<accession>A0A953LBU5</accession>
<dbReference type="Proteomes" id="UP000753961">
    <property type="component" value="Unassembled WGS sequence"/>
</dbReference>
<dbReference type="GO" id="GO:0006352">
    <property type="term" value="P:DNA-templated transcription initiation"/>
    <property type="evidence" value="ECO:0007669"/>
    <property type="project" value="InterPro"/>
</dbReference>
<feature type="domain" description="RNA polymerase sigma factor 70 region 4 type 2" evidence="6">
    <location>
        <begin position="124"/>
        <end position="168"/>
    </location>
</feature>
<keyword evidence="4" id="KW-0804">Transcription</keyword>
<keyword evidence="8" id="KW-1185">Reference proteome</keyword>
<evidence type="ECO:0000256" key="2">
    <source>
        <dbReference type="ARBA" id="ARBA00023015"/>
    </source>
</evidence>
<keyword evidence="2" id="KW-0805">Transcription regulation</keyword>
<dbReference type="Pfam" id="PF04542">
    <property type="entry name" value="Sigma70_r2"/>
    <property type="match status" value="1"/>
</dbReference>
<dbReference type="InterPro" id="IPR013249">
    <property type="entry name" value="RNA_pol_sigma70_r4_t2"/>
</dbReference>
<dbReference type="Pfam" id="PF08281">
    <property type="entry name" value="Sigma70_r4_2"/>
    <property type="match status" value="1"/>
</dbReference>
<evidence type="ECO:0000259" key="5">
    <source>
        <dbReference type="Pfam" id="PF04542"/>
    </source>
</evidence>
<sequence>MTQLRMENDARLLARLNKGEQAAFNEIYEQYWEQLYRKAYQRLQEESSAKDVVQNVFVSLWQRRKEVAIDNLRSYLYGAVRFQVYNQINLSNKHSHFFDPFEAMMVSPIQTDQELIRDDLAKLLLAWIDTLPRKRRQIFVLHYKQQLSVVEIANELGVTRKTVYNQLNNCVKELQWKLAKYYTLLLLIHFAFIN</sequence>
<dbReference type="PANTHER" id="PTHR43133">
    <property type="entry name" value="RNA POLYMERASE ECF-TYPE SIGMA FACTO"/>
    <property type="match status" value="1"/>
</dbReference>
<evidence type="ECO:0000259" key="6">
    <source>
        <dbReference type="Pfam" id="PF08281"/>
    </source>
</evidence>
<evidence type="ECO:0000313" key="8">
    <source>
        <dbReference type="Proteomes" id="UP000753961"/>
    </source>
</evidence>
<dbReference type="InterPro" id="IPR014284">
    <property type="entry name" value="RNA_pol_sigma-70_dom"/>
</dbReference>
<reference evidence="7" key="1">
    <citation type="submission" date="2021-06" db="EMBL/GenBank/DDBJ databases">
        <title>44 bacteria genomes isolated from Dapeng, Shenzhen.</title>
        <authorList>
            <person name="Zheng W."/>
            <person name="Yu S."/>
            <person name="Huang Y."/>
        </authorList>
    </citation>
    <scope>NUCLEOTIDE SEQUENCE</scope>
    <source>
        <strain evidence="7">DP5N28-2</strain>
    </source>
</reference>
<dbReference type="SUPFAM" id="SSF88946">
    <property type="entry name" value="Sigma2 domain of RNA polymerase sigma factors"/>
    <property type="match status" value="1"/>
</dbReference>
<dbReference type="InterPro" id="IPR013325">
    <property type="entry name" value="RNA_pol_sigma_r2"/>
</dbReference>